<reference evidence="1 2" key="1">
    <citation type="submission" date="2015-06" db="EMBL/GenBank/DDBJ databases">
        <title>Recapitulation of the evolution of biosynthetic gene clusters reveals hidden chemical diversity on bacterial genomes.</title>
        <authorList>
            <person name="Cruz-Morales P."/>
            <person name="Martinez-Guerrero C."/>
            <person name="Morales-Escalante M.A."/>
            <person name="Yanez-Guerra L.A."/>
            <person name="Kopp J.F."/>
            <person name="Feldmann J."/>
            <person name="Ramos-Aboites H.E."/>
            <person name="Barona-Gomez F."/>
        </authorList>
    </citation>
    <scope>NUCLEOTIDE SEQUENCE [LARGE SCALE GENOMIC DNA]</scope>
    <source>
        <strain evidence="1 2">ATCC 31245</strain>
    </source>
</reference>
<evidence type="ECO:0000313" key="1">
    <source>
        <dbReference type="EMBL" id="KMO93807.1"/>
    </source>
</evidence>
<proteinExistence type="predicted"/>
<name>A0A0J6XHW6_9ACTN</name>
<gene>
    <name evidence="1" type="ORF">ACS04_33080</name>
</gene>
<keyword evidence="2" id="KW-1185">Reference proteome</keyword>
<protein>
    <submittedName>
        <fullName evidence="1">Uncharacterized protein</fullName>
    </submittedName>
</protein>
<comment type="caution">
    <text evidence="1">The sequence shown here is derived from an EMBL/GenBank/DDBJ whole genome shotgun (WGS) entry which is preliminary data.</text>
</comment>
<dbReference type="Proteomes" id="UP000035932">
    <property type="component" value="Unassembled WGS sequence"/>
</dbReference>
<dbReference type="EMBL" id="LFML01000159">
    <property type="protein sequence ID" value="KMO93807.1"/>
    <property type="molecule type" value="Genomic_DNA"/>
</dbReference>
<accession>A0A0J6XHW6</accession>
<organism evidence="1 2">
    <name type="scientific">Streptomyces roseus</name>
    <dbReference type="NCBI Taxonomy" id="66430"/>
    <lineage>
        <taxon>Bacteria</taxon>
        <taxon>Bacillati</taxon>
        <taxon>Actinomycetota</taxon>
        <taxon>Actinomycetes</taxon>
        <taxon>Kitasatosporales</taxon>
        <taxon>Streptomycetaceae</taxon>
        <taxon>Streptomyces</taxon>
    </lineage>
</organism>
<sequence length="138" mass="14505">MLAGRDVEPSGDMSSLSIELGETPIPYDLPRSGLLHAGYAVGGDVFEESGQVIRSCTRACGVGEERVGCLGSLLGPGGRRLGVRGTHDNSKLVSCVYGSAVRQAIPLLGGSRGFQSTVVEEIHHELGRVLEGKTKSER</sequence>
<dbReference type="AlphaFoldDB" id="A0A0J6XHW6"/>
<evidence type="ECO:0000313" key="2">
    <source>
        <dbReference type="Proteomes" id="UP000035932"/>
    </source>
</evidence>